<evidence type="ECO:0000313" key="11">
    <source>
        <dbReference type="EMBL" id="GGB71192.1"/>
    </source>
</evidence>
<dbReference type="PANTHER" id="PTHR47466:SF1">
    <property type="entry name" value="METALLOPROTEASE MEP1 (AFU_ORTHOLOGUE AFUA_1G07730)-RELATED"/>
    <property type="match status" value="1"/>
</dbReference>
<dbReference type="SUPFAM" id="SSF55486">
    <property type="entry name" value="Metalloproteases ('zincins'), catalytic domain"/>
    <property type="match status" value="1"/>
</dbReference>
<evidence type="ECO:0000256" key="6">
    <source>
        <dbReference type="ARBA" id="ARBA00022833"/>
    </source>
</evidence>
<feature type="chain" id="PRO_5034124196" evidence="9">
    <location>
        <begin position="31"/>
        <end position="320"/>
    </location>
</feature>
<keyword evidence="3" id="KW-0479">Metal-binding</keyword>
<keyword evidence="2 11" id="KW-0645">Protease</keyword>
<dbReference type="Proteomes" id="UP000628079">
    <property type="component" value="Unassembled WGS sequence"/>
</dbReference>
<name>A0A8H9FQE4_9MICO</name>
<dbReference type="PANTHER" id="PTHR47466">
    <property type="match status" value="1"/>
</dbReference>
<evidence type="ECO:0000256" key="2">
    <source>
        <dbReference type="ARBA" id="ARBA00022670"/>
    </source>
</evidence>
<sequence>MSSRRRLAPLVAATLLAAATSALGASSAQARPTVGDPVEVECAAPSVADALTAGRGSRARDPHDLSASQAAARDSALAAALRSKGARSTTTTRARSASGAALFSPTVIKVHWHTITNGTQGVLTPSEISAQVGVLNKAYSGSGFSFTLASTTTTDNAGWYTALGHGSAAEKAMKTTLHVGGKADLNIYTANLAGDLLGWATFPRTVVDPMDGVVLLDESLPGGSASPYNQGDTATHEVGHWLNLFHTFQGGCSRVGDRVTDTPPEALPSTGCPVGRDTCTSAGLDPVRNFMDYSTDVCMDHFTPGQRVRMQNSWVAFRAS</sequence>
<evidence type="ECO:0000256" key="7">
    <source>
        <dbReference type="ARBA" id="ARBA00023049"/>
    </source>
</evidence>
<dbReference type="GO" id="GO:0006508">
    <property type="term" value="P:proteolysis"/>
    <property type="evidence" value="ECO:0007669"/>
    <property type="project" value="UniProtKB-KW"/>
</dbReference>
<reference evidence="11" key="2">
    <citation type="submission" date="2020-09" db="EMBL/GenBank/DDBJ databases">
        <authorList>
            <person name="Sun Q."/>
            <person name="Zhou Y."/>
        </authorList>
    </citation>
    <scope>NUCLEOTIDE SEQUENCE</scope>
    <source>
        <strain evidence="11">CGMCC 1.10749</strain>
    </source>
</reference>
<evidence type="ECO:0000313" key="12">
    <source>
        <dbReference type="Proteomes" id="UP000628079"/>
    </source>
</evidence>
<feature type="domain" description="Peptidase M43 pregnancy-associated plasma-A" evidence="10">
    <location>
        <begin position="228"/>
        <end position="312"/>
    </location>
</feature>
<evidence type="ECO:0000256" key="1">
    <source>
        <dbReference type="ARBA" id="ARBA00008721"/>
    </source>
</evidence>
<accession>A0A8H9FQE4</accession>
<dbReference type="GO" id="GO:0046872">
    <property type="term" value="F:metal ion binding"/>
    <property type="evidence" value="ECO:0007669"/>
    <property type="project" value="UniProtKB-KW"/>
</dbReference>
<dbReference type="Pfam" id="PF05572">
    <property type="entry name" value="Peptidase_M43"/>
    <property type="match status" value="1"/>
</dbReference>
<evidence type="ECO:0000256" key="8">
    <source>
        <dbReference type="ARBA" id="ARBA00023157"/>
    </source>
</evidence>
<dbReference type="InterPro" id="IPR008754">
    <property type="entry name" value="Peptidase_M43"/>
</dbReference>
<keyword evidence="6" id="KW-0862">Zinc</keyword>
<proteinExistence type="inferred from homology"/>
<evidence type="ECO:0000256" key="5">
    <source>
        <dbReference type="ARBA" id="ARBA00022801"/>
    </source>
</evidence>
<dbReference type="InterPro" id="IPR024079">
    <property type="entry name" value="MetalloPept_cat_dom_sf"/>
</dbReference>
<dbReference type="InterPro" id="IPR006311">
    <property type="entry name" value="TAT_signal"/>
</dbReference>
<dbReference type="GO" id="GO:0008237">
    <property type="term" value="F:metallopeptidase activity"/>
    <property type="evidence" value="ECO:0007669"/>
    <property type="project" value="UniProtKB-KW"/>
</dbReference>
<keyword evidence="5" id="KW-0378">Hydrolase</keyword>
<feature type="signal peptide" evidence="9">
    <location>
        <begin position="1"/>
        <end position="30"/>
    </location>
</feature>
<dbReference type="Gene3D" id="3.40.390.10">
    <property type="entry name" value="Collagenase (Catalytic Domain)"/>
    <property type="match status" value="1"/>
</dbReference>
<evidence type="ECO:0000256" key="9">
    <source>
        <dbReference type="SAM" id="SignalP"/>
    </source>
</evidence>
<keyword evidence="7 11" id="KW-0482">Metalloprotease</keyword>
<gene>
    <name evidence="11" type="ORF">GCM10011314_08190</name>
</gene>
<dbReference type="AlphaFoldDB" id="A0A8H9FQE4"/>
<reference evidence="11" key="1">
    <citation type="journal article" date="2014" name="Int. J. Syst. Evol. Microbiol.">
        <title>Complete genome sequence of Corynebacterium casei LMG S-19264T (=DSM 44701T), isolated from a smear-ripened cheese.</title>
        <authorList>
            <consortium name="US DOE Joint Genome Institute (JGI-PGF)"/>
            <person name="Walter F."/>
            <person name="Albersmeier A."/>
            <person name="Kalinowski J."/>
            <person name="Ruckert C."/>
        </authorList>
    </citation>
    <scope>NUCLEOTIDE SEQUENCE</scope>
    <source>
        <strain evidence="11">CGMCC 1.10749</strain>
    </source>
</reference>
<evidence type="ECO:0000256" key="4">
    <source>
        <dbReference type="ARBA" id="ARBA00022729"/>
    </source>
</evidence>
<evidence type="ECO:0000259" key="10">
    <source>
        <dbReference type="Pfam" id="PF05572"/>
    </source>
</evidence>
<dbReference type="PROSITE" id="PS51318">
    <property type="entry name" value="TAT"/>
    <property type="match status" value="1"/>
</dbReference>
<dbReference type="CDD" id="cd04275">
    <property type="entry name" value="ZnMc_pappalysin_like"/>
    <property type="match status" value="1"/>
</dbReference>
<keyword evidence="4 9" id="KW-0732">Signal</keyword>
<comment type="caution">
    <text evidence="11">The sequence shown here is derived from an EMBL/GenBank/DDBJ whole genome shotgun (WGS) entry which is preliminary data.</text>
</comment>
<dbReference type="RefSeq" id="WP_035947270.1">
    <property type="nucleotide sequence ID" value="NZ_BMEA01000001.1"/>
</dbReference>
<dbReference type="EMBL" id="BMEA01000001">
    <property type="protein sequence ID" value="GGB71192.1"/>
    <property type="molecule type" value="Genomic_DNA"/>
</dbReference>
<protein>
    <submittedName>
        <fullName evidence="11">Zinc metalloprotease</fullName>
    </submittedName>
</protein>
<comment type="similarity">
    <text evidence="1">Belongs to the peptidase M43B family.</text>
</comment>
<organism evidence="11 12">
    <name type="scientific">Knoellia flava</name>
    <dbReference type="NCBI Taxonomy" id="913969"/>
    <lineage>
        <taxon>Bacteria</taxon>
        <taxon>Bacillati</taxon>
        <taxon>Actinomycetota</taxon>
        <taxon>Actinomycetes</taxon>
        <taxon>Micrococcales</taxon>
        <taxon>Intrasporangiaceae</taxon>
        <taxon>Knoellia</taxon>
    </lineage>
</organism>
<keyword evidence="8" id="KW-1015">Disulfide bond</keyword>
<evidence type="ECO:0000256" key="3">
    <source>
        <dbReference type="ARBA" id="ARBA00022723"/>
    </source>
</evidence>